<feature type="transmembrane region" description="Helical" evidence="1">
    <location>
        <begin position="21"/>
        <end position="39"/>
    </location>
</feature>
<reference evidence="2" key="1">
    <citation type="submission" date="2022-12" db="EMBL/GenBank/DDBJ databases">
        <title>New Phytohabitans aurantiacus sp. RD004123 nov., an actinomycete isolated from soil.</title>
        <authorList>
            <person name="Triningsih D.W."/>
            <person name="Harunari E."/>
            <person name="Igarashi Y."/>
        </authorList>
    </citation>
    <scope>NUCLEOTIDE SEQUENCE</scope>
    <source>
        <strain evidence="2">RD004123</strain>
    </source>
</reference>
<dbReference type="EMBL" id="BSDI01000080">
    <property type="protein sequence ID" value="GLI03257.1"/>
    <property type="molecule type" value="Genomic_DNA"/>
</dbReference>
<organism evidence="2 3">
    <name type="scientific">Phytohabitans aurantiacus</name>
    <dbReference type="NCBI Taxonomy" id="3016789"/>
    <lineage>
        <taxon>Bacteria</taxon>
        <taxon>Bacillati</taxon>
        <taxon>Actinomycetota</taxon>
        <taxon>Actinomycetes</taxon>
        <taxon>Micromonosporales</taxon>
        <taxon>Micromonosporaceae</taxon>
    </lineage>
</organism>
<dbReference type="Proteomes" id="UP001144280">
    <property type="component" value="Unassembled WGS sequence"/>
</dbReference>
<dbReference type="Pfam" id="PF12679">
    <property type="entry name" value="ABC2_membrane_2"/>
    <property type="match status" value="1"/>
</dbReference>
<feature type="transmembrane region" description="Helical" evidence="1">
    <location>
        <begin position="198"/>
        <end position="217"/>
    </location>
</feature>
<evidence type="ECO:0000313" key="2">
    <source>
        <dbReference type="EMBL" id="GLI03257.1"/>
    </source>
</evidence>
<evidence type="ECO:0000313" key="3">
    <source>
        <dbReference type="Proteomes" id="UP001144280"/>
    </source>
</evidence>
<keyword evidence="1" id="KW-1133">Transmembrane helix</keyword>
<gene>
    <name evidence="2" type="ORF">Pa4123_85350</name>
</gene>
<accession>A0ABQ5R913</accession>
<evidence type="ECO:0008006" key="4">
    <source>
        <dbReference type="Google" id="ProtNLM"/>
    </source>
</evidence>
<sequence>MNLVRAELSRLLARRFTQLMLILLVGSFVVTIATMVGSSHRPTAAEWERAEIQVVQEESRQEQMRELCESGQGTTDFCQTLSERKPRLEDYLFGVFVFEREIGNLVYFMVAFVALFGFLVAASFVGAELNSGGMTNLLLWRPQRLTVLGTKLGTLLASVLAVAVVATVGYIASFWVIAQVNGLPGDVDAEFWGDLAMLVVRGLLLVLGAAALGFCLATLGRHTAAAMGVVAGYAIVWEVGARIVMEVVEAGRTETYMLSTYLGAWMGGRVTFYDGPCIGSFEDCSYSLTWAHGLIVLTALVAVVAVAAFANFRRRDLA</sequence>
<dbReference type="PANTHER" id="PTHR37305:SF1">
    <property type="entry name" value="MEMBRANE PROTEIN"/>
    <property type="match status" value="1"/>
</dbReference>
<evidence type="ECO:0000256" key="1">
    <source>
        <dbReference type="SAM" id="Phobius"/>
    </source>
</evidence>
<keyword evidence="1" id="KW-0812">Transmembrane</keyword>
<name>A0ABQ5R913_9ACTN</name>
<feature type="transmembrane region" description="Helical" evidence="1">
    <location>
        <begin position="290"/>
        <end position="312"/>
    </location>
</feature>
<feature type="transmembrane region" description="Helical" evidence="1">
    <location>
        <begin position="105"/>
        <end position="131"/>
    </location>
</feature>
<keyword evidence="1" id="KW-0472">Membrane</keyword>
<proteinExistence type="predicted"/>
<feature type="transmembrane region" description="Helical" evidence="1">
    <location>
        <begin position="152"/>
        <end position="178"/>
    </location>
</feature>
<feature type="transmembrane region" description="Helical" evidence="1">
    <location>
        <begin position="224"/>
        <end position="245"/>
    </location>
</feature>
<dbReference type="RefSeq" id="WP_281905309.1">
    <property type="nucleotide sequence ID" value="NZ_BSDI01000080.1"/>
</dbReference>
<comment type="caution">
    <text evidence="2">The sequence shown here is derived from an EMBL/GenBank/DDBJ whole genome shotgun (WGS) entry which is preliminary data.</text>
</comment>
<keyword evidence="3" id="KW-1185">Reference proteome</keyword>
<dbReference type="PANTHER" id="PTHR37305">
    <property type="entry name" value="INTEGRAL MEMBRANE PROTEIN-RELATED"/>
    <property type="match status" value="1"/>
</dbReference>
<protein>
    <recommendedName>
        <fullName evidence="4">ABC transporter permease</fullName>
    </recommendedName>
</protein>